<evidence type="ECO:0000256" key="4">
    <source>
        <dbReference type="ARBA" id="ARBA00022801"/>
    </source>
</evidence>
<evidence type="ECO:0000256" key="6">
    <source>
        <dbReference type="NCBIfam" id="TIGR02067"/>
    </source>
</evidence>
<accession>A0ABP4BCV1</accession>
<dbReference type="InterPro" id="IPR000760">
    <property type="entry name" value="Inositol_monophosphatase-like"/>
</dbReference>
<dbReference type="SUPFAM" id="SSF56655">
    <property type="entry name" value="Carbohydrate phosphatase"/>
    <property type="match status" value="1"/>
</dbReference>
<dbReference type="InterPro" id="IPR051090">
    <property type="entry name" value="Inositol_monoP_superfamily"/>
</dbReference>
<sequence length="261" mass="28587">MADGYSDDLRLAHVLADAADDLTTRRFRALDLRVETKPDLTPVSDADRAVEEQIRGTLKRARPRDAVLGEEFGSSGAGRRRWVIDPIDATKNFVRGVPAWATLIALMEDDRVVVGLVSAPALGKRWWAAREGGAWTGRSLARAQRLRVSQVSGLADASFSYSSLSGWEEQGRLEPFLDLTRACWRTRAFGDFWSHMMVAEGLVDISAEPEVSLWDLAALQVIVEEAGGRFTSLAGEATPEGGSVLCTNGLLHEEVLRRLAP</sequence>
<evidence type="ECO:0000256" key="3">
    <source>
        <dbReference type="ARBA" id="ARBA00022723"/>
    </source>
</evidence>
<dbReference type="Proteomes" id="UP001500665">
    <property type="component" value="Unassembled WGS sequence"/>
</dbReference>
<dbReference type="RefSeq" id="WP_344239848.1">
    <property type="nucleotide sequence ID" value="NZ_BAAAHH010000007.1"/>
</dbReference>
<evidence type="ECO:0000313" key="7">
    <source>
        <dbReference type="EMBL" id="GAA0947917.1"/>
    </source>
</evidence>
<dbReference type="Pfam" id="PF00459">
    <property type="entry name" value="Inositol_P"/>
    <property type="match status" value="1"/>
</dbReference>
<comment type="caution">
    <text evidence="7">The sequence shown here is derived from an EMBL/GenBank/DDBJ whole genome shotgun (WGS) entry which is preliminary data.</text>
</comment>
<name>A0ABP4BCV1_9ACTN</name>
<dbReference type="PANTHER" id="PTHR43200">
    <property type="entry name" value="PHOSPHATASE"/>
    <property type="match status" value="1"/>
</dbReference>
<dbReference type="EC" id="3.1.3.15" evidence="6"/>
<dbReference type="Gene3D" id="3.30.540.10">
    <property type="entry name" value="Fructose-1,6-Bisphosphatase, subunit A, domain 1"/>
    <property type="match status" value="1"/>
</dbReference>
<keyword evidence="8" id="KW-1185">Reference proteome</keyword>
<reference evidence="8" key="1">
    <citation type="journal article" date="2019" name="Int. J. Syst. Evol. Microbiol.">
        <title>The Global Catalogue of Microorganisms (GCM) 10K type strain sequencing project: providing services to taxonomists for standard genome sequencing and annotation.</title>
        <authorList>
            <consortium name="The Broad Institute Genomics Platform"/>
            <consortium name="The Broad Institute Genome Sequencing Center for Infectious Disease"/>
            <person name="Wu L."/>
            <person name="Ma J."/>
        </authorList>
    </citation>
    <scope>NUCLEOTIDE SEQUENCE [LARGE SCALE GENOMIC DNA]</scope>
    <source>
        <strain evidence="8">JCM 10696</strain>
    </source>
</reference>
<organism evidence="7 8">
    <name type="scientific">Actinocorallia libanotica</name>
    <dbReference type="NCBI Taxonomy" id="46162"/>
    <lineage>
        <taxon>Bacteria</taxon>
        <taxon>Bacillati</taxon>
        <taxon>Actinomycetota</taxon>
        <taxon>Actinomycetes</taxon>
        <taxon>Streptosporangiales</taxon>
        <taxon>Thermomonosporaceae</taxon>
        <taxon>Actinocorallia</taxon>
    </lineage>
</organism>
<evidence type="ECO:0000313" key="8">
    <source>
        <dbReference type="Proteomes" id="UP001500665"/>
    </source>
</evidence>
<dbReference type="EMBL" id="BAAAHH010000007">
    <property type="protein sequence ID" value="GAA0947917.1"/>
    <property type="molecule type" value="Genomic_DNA"/>
</dbReference>
<keyword evidence="3" id="KW-0479">Metal-binding</keyword>
<proteinExistence type="inferred from homology"/>
<keyword evidence="5" id="KW-0460">Magnesium</keyword>
<dbReference type="PANTHER" id="PTHR43200:SF6">
    <property type="entry name" value="3'(2'),5'-BISPHOSPHATE NUCLEOTIDASE"/>
    <property type="match status" value="1"/>
</dbReference>
<comment type="cofactor">
    <cofactor evidence="1">
        <name>Mg(2+)</name>
        <dbReference type="ChEBI" id="CHEBI:18420"/>
    </cofactor>
</comment>
<evidence type="ECO:0000256" key="2">
    <source>
        <dbReference type="ARBA" id="ARBA00009759"/>
    </source>
</evidence>
<gene>
    <name evidence="7" type="primary">hisN</name>
    <name evidence="7" type="ORF">GCM10009550_23830</name>
</gene>
<keyword evidence="4" id="KW-0378">Hydrolase</keyword>
<dbReference type="PRINTS" id="PR00377">
    <property type="entry name" value="IMPHPHTASES"/>
</dbReference>
<protein>
    <recommendedName>
        <fullName evidence="6">Histidinol-phosphatase</fullName>
        <ecNumber evidence="6">3.1.3.15</ecNumber>
    </recommendedName>
</protein>
<evidence type="ECO:0000256" key="1">
    <source>
        <dbReference type="ARBA" id="ARBA00001946"/>
    </source>
</evidence>
<comment type="similarity">
    <text evidence="2">Belongs to the inositol monophosphatase superfamily.</text>
</comment>
<dbReference type="InterPro" id="IPR011809">
    <property type="entry name" value="His_9_proposed"/>
</dbReference>
<dbReference type="Gene3D" id="3.40.190.80">
    <property type="match status" value="1"/>
</dbReference>
<evidence type="ECO:0000256" key="5">
    <source>
        <dbReference type="ARBA" id="ARBA00022842"/>
    </source>
</evidence>
<dbReference type="NCBIfam" id="TIGR02067">
    <property type="entry name" value="his_9_HisN"/>
    <property type="match status" value="1"/>
</dbReference>